<evidence type="ECO:0000313" key="3">
    <source>
        <dbReference type="EMBL" id="SET95612.1"/>
    </source>
</evidence>
<proteinExistence type="predicted"/>
<evidence type="ECO:0000313" key="2">
    <source>
        <dbReference type="EMBL" id="SDD58071.1"/>
    </source>
</evidence>
<name>A0A1I0IFR0_9EURY</name>
<sequence>MDGITVTTQAELEEPDRTVDVSRQVVFETEDTIMIQSRVAGGVTTRWHHNGDRHVYGYVVKGHAILEYGPTGDASIDLDAGDFVYVPPQTIRRVVNPTDEDWTIVISFIGSGPPAVSVDGPQSEVE</sequence>
<dbReference type="Proteomes" id="UP000324021">
    <property type="component" value="Unassembled WGS sequence"/>
</dbReference>
<evidence type="ECO:0000313" key="5">
    <source>
        <dbReference type="Proteomes" id="UP000324021"/>
    </source>
</evidence>
<dbReference type="InterPro" id="IPR014710">
    <property type="entry name" value="RmlC-like_jellyroll"/>
</dbReference>
<evidence type="ECO:0000259" key="1">
    <source>
        <dbReference type="Pfam" id="PF07883"/>
    </source>
</evidence>
<organism evidence="3 4">
    <name type="scientific">Natrinema hispanicum</name>
    <dbReference type="NCBI Taxonomy" id="392421"/>
    <lineage>
        <taxon>Archaea</taxon>
        <taxon>Methanobacteriati</taxon>
        <taxon>Methanobacteriota</taxon>
        <taxon>Stenosarchaea group</taxon>
        <taxon>Halobacteria</taxon>
        <taxon>Halobacteriales</taxon>
        <taxon>Natrialbaceae</taxon>
        <taxon>Natrinema</taxon>
    </lineage>
</organism>
<dbReference type="AlphaFoldDB" id="A0A1I0IFR0"/>
<reference evidence="4 5" key="2">
    <citation type="submission" date="2016-10" db="EMBL/GenBank/DDBJ databases">
        <authorList>
            <person name="Varghese N."/>
            <person name="Submissions S."/>
        </authorList>
    </citation>
    <scope>NUCLEOTIDE SEQUENCE [LARGE SCALE GENOMIC DNA]</scope>
    <source>
        <strain evidence="2 5">CDM_1</strain>
        <strain evidence="4">CDM_6</strain>
    </source>
</reference>
<dbReference type="SUPFAM" id="SSF51182">
    <property type="entry name" value="RmlC-like cupins"/>
    <property type="match status" value="1"/>
</dbReference>
<dbReference type="STRING" id="392421.SAMN04488694_12016"/>
<dbReference type="OrthoDB" id="285118at2157"/>
<keyword evidence="4" id="KW-1185">Reference proteome</keyword>
<dbReference type="EMBL" id="FMZP01000032">
    <property type="protein sequence ID" value="SDD58071.1"/>
    <property type="molecule type" value="Genomic_DNA"/>
</dbReference>
<protein>
    <submittedName>
        <fullName evidence="3">Cupin domain-containing protein</fullName>
    </submittedName>
</protein>
<dbReference type="EMBL" id="FOIC01000020">
    <property type="protein sequence ID" value="SET95612.1"/>
    <property type="molecule type" value="Genomic_DNA"/>
</dbReference>
<accession>A0A1I0IFR0</accession>
<dbReference type="Pfam" id="PF07883">
    <property type="entry name" value="Cupin_2"/>
    <property type="match status" value="1"/>
</dbReference>
<evidence type="ECO:0000313" key="4">
    <source>
        <dbReference type="Proteomes" id="UP000199320"/>
    </source>
</evidence>
<reference evidence="3" key="1">
    <citation type="submission" date="2016-10" db="EMBL/GenBank/DDBJ databases">
        <authorList>
            <person name="de Groot N.N."/>
        </authorList>
    </citation>
    <scope>NUCLEOTIDE SEQUENCE [LARGE SCALE GENOMIC DNA]</scope>
    <source>
        <strain evidence="3">CDM_6</strain>
    </source>
</reference>
<dbReference type="RefSeq" id="WP_092934494.1">
    <property type="nucleotide sequence ID" value="NZ_FMZP01000032.1"/>
</dbReference>
<dbReference type="Gene3D" id="2.60.120.10">
    <property type="entry name" value="Jelly Rolls"/>
    <property type="match status" value="1"/>
</dbReference>
<feature type="domain" description="Cupin type-2" evidence="1">
    <location>
        <begin position="41"/>
        <end position="104"/>
    </location>
</feature>
<dbReference type="Proteomes" id="UP000199320">
    <property type="component" value="Unassembled WGS sequence"/>
</dbReference>
<dbReference type="InterPro" id="IPR011051">
    <property type="entry name" value="RmlC_Cupin_sf"/>
</dbReference>
<gene>
    <name evidence="3" type="ORF">SAMN04488694_12016</name>
    <name evidence="2" type="ORF">SAMN05192552_103219</name>
</gene>
<dbReference type="InterPro" id="IPR013096">
    <property type="entry name" value="Cupin_2"/>
</dbReference>